<dbReference type="CDD" id="cd01949">
    <property type="entry name" value="GGDEF"/>
    <property type="match status" value="1"/>
</dbReference>
<keyword evidence="1" id="KW-0472">Membrane</keyword>
<dbReference type="AlphaFoldDB" id="A0AAW9Q8F9"/>
<dbReference type="FunFam" id="3.30.70.270:FF:000001">
    <property type="entry name" value="Diguanylate cyclase domain protein"/>
    <property type="match status" value="1"/>
</dbReference>
<dbReference type="EMBL" id="JAZIBG010000019">
    <property type="protein sequence ID" value="MEF7613515.1"/>
    <property type="molecule type" value="Genomic_DNA"/>
</dbReference>
<keyword evidence="3" id="KW-0548">Nucleotidyltransferase</keyword>
<accession>A0AAW9Q8F9</accession>
<proteinExistence type="predicted"/>
<keyword evidence="1" id="KW-1133">Transmembrane helix</keyword>
<comment type="caution">
    <text evidence="3">The sequence shown here is derived from an EMBL/GenBank/DDBJ whole genome shotgun (WGS) entry which is preliminary data.</text>
</comment>
<keyword evidence="1" id="KW-0812">Transmembrane</keyword>
<dbReference type="Gene3D" id="3.30.450.20">
    <property type="entry name" value="PAS domain"/>
    <property type="match status" value="1"/>
</dbReference>
<dbReference type="Pfam" id="PF00990">
    <property type="entry name" value="GGDEF"/>
    <property type="match status" value="1"/>
</dbReference>
<dbReference type="InterPro" id="IPR043128">
    <property type="entry name" value="Rev_trsase/Diguanyl_cyclase"/>
</dbReference>
<evidence type="ECO:0000313" key="3">
    <source>
        <dbReference type="EMBL" id="MEF7613515.1"/>
    </source>
</evidence>
<dbReference type="Proteomes" id="UP001336250">
    <property type="component" value="Unassembled WGS sequence"/>
</dbReference>
<gene>
    <name evidence="3" type="ORF">V4F39_06285</name>
</gene>
<dbReference type="CDD" id="cd18773">
    <property type="entry name" value="PDC1_HK_sensor"/>
    <property type="match status" value="1"/>
</dbReference>
<feature type="transmembrane region" description="Helical" evidence="1">
    <location>
        <begin position="287"/>
        <end position="310"/>
    </location>
</feature>
<evidence type="ECO:0000259" key="2">
    <source>
        <dbReference type="PROSITE" id="PS50887"/>
    </source>
</evidence>
<dbReference type="SUPFAM" id="SSF55073">
    <property type="entry name" value="Nucleotide cyclase"/>
    <property type="match status" value="1"/>
</dbReference>
<name>A0AAW9Q8F9_9BURK</name>
<dbReference type="NCBIfam" id="TIGR00254">
    <property type="entry name" value="GGDEF"/>
    <property type="match status" value="1"/>
</dbReference>
<protein>
    <submittedName>
        <fullName evidence="3">Sensor domain-containing diguanylate cyclase</fullName>
        <ecNumber evidence="3">2.7.7.65</ecNumber>
    </submittedName>
</protein>
<dbReference type="InterPro" id="IPR052163">
    <property type="entry name" value="DGC-Regulatory_Protein"/>
</dbReference>
<keyword evidence="4" id="KW-1185">Reference proteome</keyword>
<dbReference type="InterPro" id="IPR000160">
    <property type="entry name" value="GGDEF_dom"/>
</dbReference>
<dbReference type="InterPro" id="IPR029787">
    <property type="entry name" value="Nucleotide_cyclase"/>
</dbReference>
<sequence length="523" mass="55755">MAEARPRPDGAPAPRARSLRTLLAALVAACMLPAVLATGVLLFEDYRLQRDRLYREELLLAQGAVAEIDRELARIDATLQALSTSHELAAGDLAAFHERASRALAIGLVDNYVLVDRRGRQLLNTLRPYGEALPEHGTPAALARVFEGGESVVTGLFVGALSKEPVIGLAVPVWRDGRVVYSLGVGLAPRRVAGLLRRQALPEGWIAVVVDGSGSIVARSLDNQRFVGEKVVPQLAEALATRREGVFDSATREGFEVITAFSRSMVSDWTVAVGAPHSVLVSKLYRAVSIAAVGVACAMGLGMLLALYWARRLNSSMRRLIGPALALGRGEPVAAPRTGLKEADAVGEVLEQASNMLAHAQHLAHTDALTGLSNRLLFEALAHRQLADDLRHGHRRVLLALDLDGFKAVNDHHGHAVGDQVLKMAAQRISASLRSADVAARLGGDEFVVLLSDTSPDGAVVVAEKLVRMLSEPYPGVRQPVSASVGIAVAPSGGVTLADLLRRADEALYEAKRAGKRRWAAHG</sequence>
<evidence type="ECO:0000256" key="1">
    <source>
        <dbReference type="SAM" id="Phobius"/>
    </source>
</evidence>
<keyword evidence="3" id="KW-0808">Transferase</keyword>
<evidence type="ECO:0000313" key="4">
    <source>
        <dbReference type="Proteomes" id="UP001336250"/>
    </source>
</evidence>
<dbReference type="SMART" id="SM00267">
    <property type="entry name" value="GGDEF"/>
    <property type="match status" value="1"/>
</dbReference>
<dbReference type="RefSeq" id="WP_332288459.1">
    <property type="nucleotide sequence ID" value="NZ_JAZIBG010000019.1"/>
</dbReference>
<dbReference type="PANTHER" id="PTHR46663:SF2">
    <property type="entry name" value="GGDEF DOMAIN-CONTAINING PROTEIN"/>
    <property type="match status" value="1"/>
</dbReference>
<dbReference type="EC" id="2.7.7.65" evidence="3"/>
<feature type="domain" description="GGDEF" evidence="2">
    <location>
        <begin position="394"/>
        <end position="523"/>
    </location>
</feature>
<dbReference type="PANTHER" id="PTHR46663">
    <property type="entry name" value="DIGUANYLATE CYCLASE DGCT-RELATED"/>
    <property type="match status" value="1"/>
</dbReference>
<dbReference type="CDD" id="cd18774">
    <property type="entry name" value="PDC2_HK_sensor"/>
    <property type="match status" value="1"/>
</dbReference>
<organism evidence="3 4">
    <name type="scientific">Aquincola agrisoli</name>
    <dbReference type="NCBI Taxonomy" id="3119538"/>
    <lineage>
        <taxon>Bacteria</taxon>
        <taxon>Pseudomonadati</taxon>
        <taxon>Pseudomonadota</taxon>
        <taxon>Betaproteobacteria</taxon>
        <taxon>Burkholderiales</taxon>
        <taxon>Sphaerotilaceae</taxon>
        <taxon>Aquincola</taxon>
    </lineage>
</organism>
<reference evidence="3 4" key="1">
    <citation type="submission" date="2024-02" db="EMBL/GenBank/DDBJ databases">
        <title>Genome sequence of Aquincola sp. MAHUQ-54.</title>
        <authorList>
            <person name="Huq M.A."/>
        </authorList>
    </citation>
    <scope>NUCLEOTIDE SEQUENCE [LARGE SCALE GENOMIC DNA]</scope>
    <source>
        <strain evidence="3 4">MAHUQ-54</strain>
    </source>
</reference>
<dbReference type="Gene3D" id="3.30.70.270">
    <property type="match status" value="1"/>
</dbReference>
<dbReference type="GO" id="GO:0052621">
    <property type="term" value="F:diguanylate cyclase activity"/>
    <property type="evidence" value="ECO:0007669"/>
    <property type="project" value="UniProtKB-EC"/>
</dbReference>
<dbReference type="PROSITE" id="PS50887">
    <property type="entry name" value="GGDEF"/>
    <property type="match status" value="1"/>
</dbReference>